<feature type="transmembrane region" description="Helical" evidence="1">
    <location>
        <begin position="68"/>
        <end position="86"/>
    </location>
</feature>
<accession>A0A4Q0PQN0</accession>
<comment type="caution">
    <text evidence="2">The sequence shown here is derived from an EMBL/GenBank/DDBJ whole genome shotgun (WGS) entry which is preliminary data.</text>
</comment>
<evidence type="ECO:0000313" key="3">
    <source>
        <dbReference type="Proteomes" id="UP000290608"/>
    </source>
</evidence>
<feature type="transmembrane region" description="Helical" evidence="1">
    <location>
        <begin position="107"/>
        <end position="128"/>
    </location>
</feature>
<organism evidence="2 3">
    <name type="scientific">Leeuwenhoekiella marinoflava</name>
    <dbReference type="NCBI Taxonomy" id="988"/>
    <lineage>
        <taxon>Bacteria</taxon>
        <taxon>Pseudomonadati</taxon>
        <taxon>Bacteroidota</taxon>
        <taxon>Flavobacteriia</taxon>
        <taxon>Flavobacteriales</taxon>
        <taxon>Flavobacteriaceae</taxon>
        <taxon>Leeuwenhoekiella</taxon>
    </lineage>
</organism>
<dbReference type="Proteomes" id="UP000290608">
    <property type="component" value="Unassembled WGS sequence"/>
</dbReference>
<protein>
    <submittedName>
        <fullName evidence="2">Uncharacterized protein</fullName>
    </submittedName>
</protein>
<dbReference type="AlphaFoldDB" id="A0A4Q0PQN0"/>
<reference evidence="2 3" key="1">
    <citation type="submission" date="2018-07" db="EMBL/GenBank/DDBJ databases">
        <title>Leeuwenhoekiella genomics.</title>
        <authorList>
            <person name="Tahon G."/>
            <person name="Willems A."/>
        </authorList>
    </citation>
    <scope>NUCLEOTIDE SEQUENCE [LARGE SCALE GENOMIC DNA]</scope>
    <source>
        <strain evidence="2 3">LMG 1345</strain>
    </source>
</reference>
<keyword evidence="1" id="KW-0472">Membrane</keyword>
<sequence>MIQVVYLIFFGVVNFLVYYLFVRDFIIAKKFLFSLIGFSVLFIFIQNYYLFNFGIPNDLFFSNLKEPIVSIVFFSISGLILELRLQNDRSESNSSHIYSILFHSIKFFRTRIIFFITMIWQILIILSLY</sequence>
<name>A0A4Q0PQN0_9FLAO</name>
<dbReference type="STRING" id="1122159.SAMN02745246_00090"/>
<feature type="transmembrane region" description="Helical" evidence="1">
    <location>
        <begin position="6"/>
        <end position="22"/>
    </location>
</feature>
<evidence type="ECO:0000256" key="1">
    <source>
        <dbReference type="SAM" id="Phobius"/>
    </source>
</evidence>
<feature type="transmembrane region" description="Helical" evidence="1">
    <location>
        <begin position="31"/>
        <end position="48"/>
    </location>
</feature>
<proteinExistence type="predicted"/>
<keyword evidence="1" id="KW-1133">Transmembrane helix</keyword>
<dbReference type="EMBL" id="QOVL01000001">
    <property type="protein sequence ID" value="RXG32940.1"/>
    <property type="molecule type" value="Genomic_DNA"/>
</dbReference>
<gene>
    <name evidence="2" type="ORF">DSL99_31</name>
</gene>
<evidence type="ECO:0000313" key="2">
    <source>
        <dbReference type="EMBL" id="RXG32940.1"/>
    </source>
</evidence>
<keyword evidence="1" id="KW-0812">Transmembrane</keyword>